<evidence type="ECO:0000256" key="1">
    <source>
        <dbReference type="ARBA" id="ARBA00009764"/>
    </source>
</evidence>
<evidence type="ECO:0000313" key="8">
    <source>
        <dbReference type="EMBL" id="SHJ15383.1"/>
    </source>
</evidence>
<feature type="coiled-coil region" evidence="5">
    <location>
        <begin position="500"/>
        <end position="555"/>
    </location>
</feature>
<dbReference type="InterPro" id="IPR040026">
    <property type="entry name" value="FliD"/>
</dbReference>
<dbReference type="GO" id="GO:0009424">
    <property type="term" value="C:bacterial-type flagellum hook"/>
    <property type="evidence" value="ECO:0007669"/>
    <property type="project" value="UniProtKB-UniRule"/>
</dbReference>
<dbReference type="InterPro" id="IPR003481">
    <property type="entry name" value="FliD_N"/>
</dbReference>
<proteinExistence type="inferred from homology"/>
<comment type="subunit">
    <text evidence="2 5">Homopentamer.</text>
</comment>
<protein>
    <recommendedName>
        <fullName evidence="5">Flagellar hook-associated protein 2</fullName>
        <shortName evidence="5">HAP2</shortName>
    </recommendedName>
    <alternativeName>
        <fullName evidence="5">Flagellar cap protein</fullName>
    </alternativeName>
</protein>
<dbReference type="PANTHER" id="PTHR30288:SF0">
    <property type="entry name" value="FLAGELLAR HOOK-ASSOCIATED PROTEIN 2"/>
    <property type="match status" value="1"/>
</dbReference>
<keyword evidence="4 5" id="KW-0975">Bacterial flagellum</keyword>
<evidence type="ECO:0000259" key="7">
    <source>
        <dbReference type="Pfam" id="PF07195"/>
    </source>
</evidence>
<comment type="function">
    <text evidence="5">Required for morphogenesis and for the elongation of the flagellar filament by facilitating polymerization of the flagellin monomers at the tip of growing filament. Forms a capping structure, which prevents flagellin subunits (transported through the central channel of the flagellum) from leaking out without polymerization at the distal end.</text>
</comment>
<keyword evidence="3 5" id="KW-0175">Coiled coil</keyword>
<keyword evidence="9" id="KW-1185">Reference proteome</keyword>
<dbReference type="RefSeq" id="WP_072916706.1">
    <property type="nucleotide sequence ID" value="NZ_FQYQ01000011.1"/>
</dbReference>
<feature type="domain" description="Flagellar hook-associated protein 2 N-terminal" evidence="6">
    <location>
        <begin position="10"/>
        <end position="105"/>
    </location>
</feature>
<keyword evidence="8" id="KW-0969">Cilium</keyword>
<gene>
    <name evidence="8" type="ORF">SAMN02745725_01885</name>
</gene>
<dbReference type="STRING" id="185007.SAMN02910350_01435"/>
<dbReference type="GO" id="GO:0007155">
    <property type="term" value="P:cell adhesion"/>
    <property type="evidence" value="ECO:0007669"/>
    <property type="project" value="InterPro"/>
</dbReference>
<keyword evidence="8" id="KW-0966">Cell projection</keyword>
<dbReference type="GO" id="GO:0009421">
    <property type="term" value="C:bacterial-type flagellum filament cap"/>
    <property type="evidence" value="ECO:0007669"/>
    <property type="project" value="InterPro"/>
</dbReference>
<evidence type="ECO:0000259" key="6">
    <source>
        <dbReference type="Pfam" id="PF02465"/>
    </source>
</evidence>
<dbReference type="InterPro" id="IPR010809">
    <property type="entry name" value="FliD_C"/>
</dbReference>
<organism evidence="8 9">
    <name type="scientific">Pseudobutyrivibrio xylanivorans DSM 14809</name>
    <dbReference type="NCBI Taxonomy" id="1123012"/>
    <lineage>
        <taxon>Bacteria</taxon>
        <taxon>Bacillati</taxon>
        <taxon>Bacillota</taxon>
        <taxon>Clostridia</taxon>
        <taxon>Lachnospirales</taxon>
        <taxon>Lachnospiraceae</taxon>
        <taxon>Pseudobutyrivibrio</taxon>
    </lineage>
</organism>
<dbReference type="Pfam" id="PF07195">
    <property type="entry name" value="FliD_C"/>
    <property type="match status" value="1"/>
</dbReference>
<accession>A0A1M6GZQ4</accession>
<dbReference type="Proteomes" id="UP000184185">
    <property type="component" value="Unassembled WGS sequence"/>
</dbReference>
<evidence type="ECO:0000256" key="5">
    <source>
        <dbReference type="RuleBase" id="RU362066"/>
    </source>
</evidence>
<evidence type="ECO:0000256" key="2">
    <source>
        <dbReference type="ARBA" id="ARBA00011255"/>
    </source>
</evidence>
<evidence type="ECO:0000256" key="4">
    <source>
        <dbReference type="ARBA" id="ARBA00023143"/>
    </source>
</evidence>
<sequence length="723" mass="78669">MPIRISGLTSGLDTESIVGALVSAYSFKKEKYEKAQTKLSWKQDAWKDLNSKVYSFYTSVSNLRYSSSYVTKKASVSNSNKAKVSAGGEAINGTQTLKVNSLAKTAYITGGKLASNISSDSTLAALGIKTGTDEKATIQVKTNSGGTTKIDIESSMTVNQFISKLNEAGVQANYDSKNHRIFVSGKQSGEAGEFSLQADNALGLDALSKLGLLTDSELNSIGTTSTEGADLIKKQYGAGVATASGFAEWIKYAKTYKDIINSDTATDEEKEQAENNLNLEPAARDVAKYLDDKGVDWSTLTDEQITAYGKEIYDKGEINSDSLAATRSGLVVSINAVRDAYVKLEKANAMPNETAAEQTARAAAIAEAQAEVDTALEDPTSAKWAEYIQNTFGSKNSDTDESYSKFWSQSDNLALADSVMYRIDLAQKIESGAMDLTKVNTGTKVDGTDAEIVLNGVTYTSSTNSITVNGLTVEALGETAEDEVLSVTVSNDTDALYDKIKDFLSQYNSLMNEMQKLYNADSAKDYEPLTDDEKNEMSESEIEKWEQKIKDSLLRRDTSLSSIISTMTMSMMKTYEINGKTWSLSGTLGIHTLGSLNAEKNEGYAYHIDGDSEDSKTSGKQDKLREALADDPDAVIDFLKQLTSGLYNDLDAKMKSTSVKSVYTVYNDKEMASEYSNYSKLIKTWADRVTDMEDAYYKKFAQMESALAKLQNNSSSITSMLGG</sequence>
<evidence type="ECO:0000256" key="3">
    <source>
        <dbReference type="ARBA" id="ARBA00023054"/>
    </source>
</evidence>
<dbReference type="GO" id="GO:0005576">
    <property type="term" value="C:extracellular region"/>
    <property type="evidence" value="ECO:0007669"/>
    <property type="project" value="UniProtKB-SubCell"/>
</dbReference>
<feature type="domain" description="Flagellar hook-associated protein 2 C-terminal" evidence="7">
    <location>
        <begin position="447"/>
        <end position="712"/>
    </location>
</feature>
<comment type="similarity">
    <text evidence="1 5">Belongs to the FliD family.</text>
</comment>
<dbReference type="OrthoDB" id="9776025at2"/>
<evidence type="ECO:0000313" key="9">
    <source>
        <dbReference type="Proteomes" id="UP000184185"/>
    </source>
</evidence>
<dbReference type="Pfam" id="PF02465">
    <property type="entry name" value="FliD_N"/>
    <property type="match status" value="1"/>
</dbReference>
<comment type="subcellular location">
    <subcellularLocation>
        <location evidence="5">Secreted</location>
    </subcellularLocation>
    <subcellularLocation>
        <location evidence="5">Bacterial flagellum</location>
    </subcellularLocation>
</comment>
<keyword evidence="5" id="KW-0964">Secreted</keyword>
<dbReference type="GO" id="GO:0071973">
    <property type="term" value="P:bacterial-type flagellum-dependent cell motility"/>
    <property type="evidence" value="ECO:0007669"/>
    <property type="project" value="TreeGrafter"/>
</dbReference>
<keyword evidence="8" id="KW-0282">Flagellum</keyword>
<dbReference type="AlphaFoldDB" id="A0A1M6GZQ4"/>
<reference evidence="8 9" key="1">
    <citation type="submission" date="2016-11" db="EMBL/GenBank/DDBJ databases">
        <authorList>
            <person name="Jaros S."/>
            <person name="Januszkiewicz K."/>
            <person name="Wedrychowicz H."/>
        </authorList>
    </citation>
    <scope>NUCLEOTIDE SEQUENCE [LARGE SCALE GENOMIC DNA]</scope>
    <source>
        <strain evidence="8 9">DSM 14809</strain>
    </source>
</reference>
<dbReference type="PANTHER" id="PTHR30288">
    <property type="entry name" value="FLAGELLAR CAP/ASSEMBLY PROTEIN FLID"/>
    <property type="match status" value="1"/>
</dbReference>
<dbReference type="EMBL" id="FQYQ01000011">
    <property type="protein sequence ID" value="SHJ15383.1"/>
    <property type="molecule type" value="Genomic_DNA"/>
</dbReference>
<name>A0A1M6GZQ4_PSEXY</name>